<evidence type="ECO:0000256" key="3">
    <source>
        <dbReference type="ARBA" id="ARBA00022475"/>
    </source>
</evidence>
<dbReference type="Proteomes" id="UP000051461">
    <property type="component" value="Unassembled WGS sequence"/>
</dbReference>
<feature type="transmembrane region" description="Helical" evidence="7">
    <location>
        <begin position="46"/>
        <end position="68"/>
    </location>
</feature>
<dbReference type="Gene3D" id="3.40.720.10">
    <property type="entry name" value="Alkaline Phosphatase, subunit A"/>
    <property type="match status" value="1"/>
</dbReference>
<protein>
    <recommendedName>
        <fullName evidence="8">Sulfatase N-terminal domain-containing protein</fullName>
    </recommendedName>
</protein>
<feature type="transmembrane region" description="Helical" evidence="7">
    <location>
        <begin position="174"/>
        <end position="195"/>
    </location>
</feature>
<dbReference type="OrthoDB" id="243547at2"/>
<feature type="transmembrane region" description="Helical" evidence="7">
    <location>
        <begin position="274"/>
        <end position="291"/>
    </location>
</feature>
<proteinExistence type="predicted"/>
<dbReference type="PATRIC" id="fig|1423726.3.peg.2579"/>
<dbReference type="RefSeq" id="WP_057904311.1">
    <property type="nucleotide sequence ID" value="NZ_AZDA01000045.1"/>
</dbReference>
<evidence type="ECO:0000256" key="4">
    <source>
        <dbReference type="ARBA" id="ARBA00022692"/>
    </source>
</evidence>
<gene>
    <name evidence="9" type="ORF">FC07_GL002484</name>
</gene>
<feature type="transmembrane region" description="Helical" evidence="7">
    <location>
        <begin position="479"/>
        <end position="504"/>
    </location>
</feature>
<sequence>MKKQTVVTKSPLPLIPLVAGCLLAWHLVLVNSVTPPIMVQSTSRYLAYWLMVLISSVGLNLLALYLGYRATPTGQPWRQLGHFGYYLVGAGLISAVVVGLSFHELSARDLWLPWLPFSSNRFPWATGLVGWYLAGPLIARQYQRLTAQARHVFTLVLLVFMLGLPFLFGQPLWGIQTANDPLWTGSLFLLGQLFAQGELRWLTKSRLTSGIMLVTLVLAGGTAWLNPIHQTAANLTGRFYAPQQLNMALFSLALFGGLIGIAQQHWQSLQLRRWPNWLAFVSYVLATLPEVGFRLDKNLHVPANLLAGEWWLLMLGATGLFIAIVGIVTAVLMAGAHLPVIQRWLTRLTIQQASDFLKAPALVQRLARENWRLLLAIGTGLVLTFSQMIIIRLTFLPWNWVLLHTFFTQYYNRWLLNTLLFIGVFYLLFALMNRFWPALLLTSGLSVLITVSEFMKIRLRDEPILPSDLTSLSALQDVFQMVSPLLLIGAGVVLVVLIAASLVLQRHLGGLYQRSWRPRALAVVALSLLLGSTYWANQSSSFAGVIFQAFGVTPFYLNQNSSARNNGPVVQFIENLNTTAMAQPAGYSQATINQLMRKYDHVAQKLNRTRSQTLKNQTILFVLSESFSDPNRVPGLQVKPNPIPYLTQLKQQTTSGLMLSQGYGGGTANMEWQSLTGLALSNLSNTVATPYTQLVPKQKIAPAFPQLFDHRIAIHPYNATLYNRKQVFKKFGFQQFYYQGSADQLTYQHPLGSSPYVSDASAYAQALKVIKQPQKGSKFVQLSTMQNHMPYANYYGQGTFNITGNAFDSNRRDNVQTYVQGIHYTDQALKQFIHKVDNIKKPVTVVWYGDHLPSLYKTSLMTTNPIQLHETDYFIYNNQSHKLTKTHQLVSAYSFPALALSNDKLKVTPYYALLTKVTQDLPAMTTNTADSKVNSFNGGNLFVAQNGQAVSTNQLTPHQKQLYHDYQLIQYDLVAGKQYAAKWAQEK</sequence>
<evidence type="ECO:0000256" key="7">
    <source>
        <dbReference type="SAM" id="Phobius"/>
    </source>
</evidence>
<feature type="transmembrane region" description="Helical" evidence="7">
    <location>
        <begin position="122"/>
        <end position="139"/>
    </location>
</feature>
<evidence type="ECO:0000313" key="9">
    <source>
        <dbReference type="EMBL" id="KRK39236.1"/>
    </source>
</evidence>
<organism evidence="9 10">
    <name type="scientific">Loigolactobacillus bifermentans DSM 20003</name>
    <dbReference type="NCBI Taxonomy" id="1423726"/>
    <lineage>
        <taxon>Bacteria</taxon>
        <taxon>Bacillati</taxon>
        <taxon>Bacillota</taxon>
        <taxon>Bacilli</taxon>
        <taxon>Lactobacillales</taxon>
        <taxon>Lactobacillaceae</taxon>
        <taxon>Loigolactobacillus</taxon>
    </lineage>
</organism>
<comment type="subcellular location">
    <subcellularLocation>
        <location evidence="1">Cell membrane</location>
        <topology evidence="1">Multi-pass membrane protein</topology>
    </subcellularLocation>
</comment>
<evidence type="ECO:0000256" key="2">
    <source>
        <dbReference type="ARBA" id="ARBA00004936"/>
    </source>
</evidence>
<dbReference type="InterPro" id="IPR050448">
    <property type="entry name" value="OpgB/LTA_synthase_biosynth"/>
</dbReference>
<comment type="pathway">
    <text evidence="2">Cell wall biogenesis; lipoteichoic acid biosynthesis.</text>
</comment>
<feature type="transmembrane region" description="Helical" evidence="7">
    <location>
        <begin position="12"/>
        <end position="34"/>
    </location>
</feature>
<dbReference type="CDD" id="cd16015">
    <property type="entry name" value="LTA_synthase"/>
    <property type="match status" value="1"/>
</dbReference>
<dbReference type="PANTHER" id="PTHR47371">
    <property type="entry name" value="LIPOTEICHOIC ACID SYNTHASE"/>
    <property type="match status" value="1"/>
</dbReference>
<keyword evidence="6 7" id="KW-0472">Membrane</keyword>
<feature type="transmembrane region" description="Helical" evidence="7">
    <location>
        <begin position="207"/>
        <end position="225"/>
    </location>
</feature>
<dbReference type="PROSITE" id="PS51257">
    <property type="entry name" value="PROKAR_LIPOPROTEIN"/>
    <property type="match status" value="1"/>
</dbReference>
<feature type="transmembrane region" description="Helical" evidence="7">
    <location>
        <begin position="311"/>
        <end position="338"/>
    </location>
</feature>
<feature type="transmembrane region" description="Helical" evidence="7">
    <location>
        <begin position="245"/>
        <end position="262"/>
    </location>
</feature>
<dbReference type="InterPro" id="IPR017850">
    <property type="entry name" value="Alkaline_phosphatase_core_sf"/>
</dbReference>
<dbReference type="Pfam" id="PF00884">
    <property type="entry name" value="Sulfatase"/>
    <property type="match status" value="1"/>
</dbReference>
<dbReference type="EMBL" id="AZDA01000045">
    <property type="protein sequence ID" value="KRK39236.1"/>
    <property type="molecule type" value="Genomic_DNA"/>
</dbReference>
<feature type="transmembrane region" description="Helical" evidence="7">
    <location>
        <begin position="516"/>
        <end position="536"/>
    </location>
</feature>
<feature type="domain" description="Sulfatase N-terminal" evidence="8">
    <location>
        <begin position="617"/>
        <end position="895"/>
    </location>
</feature>
<dbReference type="STRING" id="1423726.FC07_GL002484"/>
<keyword evidence="3" id="KW-1003">Cell membrane</keyword>
<feature type="transmembrane region" description="Helical" evidence="7">
    <location>
        <begin position="438"/>
        <end position="459"/>
    </location>
</feature>
<evidence type="ECO:0000256" key="5">
    <source>
        <dbReference type="ARBA" id="ARBA00022989"/>
    </source>
</evidence>
<evidence type="ECO:0000256" key="1">
    <source>
        <dbReference type="ARBA" id="ARBA00004651"/>
    </source>
</evidence>
<evidence type="ECO:0000256" key="6">
    <source>
        <dbReference type="ARBA" id="ARBA00023136"/>
    </source>
</evidence>
<dbReference type="InterPro" id="IPR000917">
    <property type="entry name" value="Sulfatase_N"/>
</dbReference>
<keyword evidence="10" id="KW-1185">Reference proteome</keyword>
<comment type="caution">
    <text evidence="9">The sequence shown here is derived from an EMBL/GenBank/DDBJ whole genome shotgun (WGS) entry which is preliminary data.</text>
</comment>
<dbReference type="PANTHER" id="PTHR47371:SF3">
    <property type="entry name" value="PHOSPHOGLYCEROL TRANSFERASE I"/>
    <property type="match status" value="1"/>
</dbReference>
<accession>A0A0R1H5R6</accession>
<keyword evidence="5 7" id="KW-1133">Transmembrane helix</keyword>
<feature type="transmembrane region" description="Helical" evidence="7">
    <location>
        <begin position="151"/>
        <end position="168"/>
    </location>
</feature>
<evidence type="ECO:0000259" key="8">
    <source>
        <dbReference type="Pfam" id="PF00884"/>
    </source>
</evidence>
<feature type="transmembrane region" description="Helical" evidence="7">
    <location>
        <begin position="373"/>
        <end position="394"/>
    </location>
</feature>
<keyword evidence="4 7" id="KW-0812">Transmembrane</keyword>
<reference evidence="9 10" key="1">
    <citation type="journal article" date="2015" name="Genome Announc.">
        <title>Expanding the biotechnology potential of lactobacilli through comparative genomics of 213 strains and associated genera.</title>
        <authorList>
            <person name="Sun Z."/>
            <person name="Harris H.M."/>
            <person name="McCann A."/>
            <person name="Guo C."/>
            <person name="Argimon S."/>
            <person name="Zhang W."/>
            <person name="Yang X."/>
            <person name="Jeffery I.B."/>
            <person name="Cooney J.C."/>
            <person name="Kagawa T.F."/>
            <person name="Liu W."/>
            <person name="Song Y."/>
            <person name="Salvetti E."/>
            <person name="Wrobel A."/>
            <person name="Rasinkangas P."/>
            <person name="Parkhill J."/>
            <person name="Rea M.C."/>
            <person name="O'Sullivan O."/>
            <person name="Ritari J."/>
            <person name="Douillard F.P."/>
            <person name="Paul Ross R."/>
            <person name="Yang R."/>
            <person name="Briner A.E."/>
            <person name="Felis G.E."/>
            <person name="de Vos W.M."/>
            <person name="Barrangou R."/>
            <person name="Klaenhammer T.R."/>
            <person name="Caufield P.W."/>
            <person name="Cui Y."/>
            <person name="Zhang H."/>
            <person name="O'Toole P.W."/>
        </authorList>
    </citation>
    <scope>NUCLEOTIDE SEQUENCE [LARGE SCALE GENOMIC DNA]</scope>
    <source>
        <strain evidence="9 10">DSM 20003</strain>
    </source>
</reference>
<name>A0A0R1H5R6_9LACO</name>
<feature type="transmembrane region" description="Helical" evidence="7">
    <location>
        <begin position="80"/>
        <end position="102"/>
    </location>
</feature>
<dbReference type="GO" id="GO:0005886">
    <property type="term" value="C:plasma membrane"/>
    <property type="evidence" value="ECO:0007669"/>
    <property type="project" value="UniProtKB-SubCell"/>
</dbReference>
<dbReference type="SUPFAM" id="SSF53649">
    <property type="entry name" value="Alkaline phosphatase-like"/>
    <property type="match status" value="1"/>
</dbReference>
<dbReference type="AlphaFoldDB" id="A0A0R1H5R6"/>
<feature type="transmembrane region" description="Helical" evidence="7">
    <location>
        <begin position="414"/>
        <end position="431"/>
    </location>
</feature>
<evidence type="ECO:0000313" key="10">
    <source>
        <dbReference type="Proteomes" id="UP000051461"/>
    </source>
</evidence>